<dbReference type="GeneID" id="36575003"/>
<dbReference type="EMBL" id="KZ679014">
    <property type="protein sequence ID" value="PSS13342.1"/>
    <property type="molecule type" value="Genomic_DNA"/>
</dbReference>
<name>A0A2T3AXE6_AMORE</name>
<proteinExistence type="predicted"/>
<dbReference type="InParanoid" id="A0A2T3AXE6"/>
<dbReference type="Proteomes" id="UP000241818">
    <property type="component" value="Unassembled WGS sequence"/>
</dbReference>
<dbReference type="InterPro" id="IPR012985">
    <property type="entry name" value="Peptidase_S64_Ssy5"/>
</dbReference>
<dbReference type="Pfam" id="PF08192">
    <property type="entry name" value="Peptidase_S64"/>
    <property type="match status" value="1"/>
</dbReference>
<dbReference type="OrthoDB" id="3563428at2759"/>
<evidence type="ECO:0000313" key="1">
    <source>
        <dbReference type="EMBL" id="PSS13342.1"/>
    </source>
</evidence>
<reference evidence="1 2" key="1">
    <citation type="journal article" date="2018" name="New Phytol.">
        <title>Comparative genomics and transcriptomics depict ericoid mycorrhizal fungi as versatile saprotrophs and plant mutualists.</title>
        <authorList>
            <person name="Martino E."/>
            <person name="Morin E."/>
            <person name="Grelet G.A."/>
            <person name="Kuo A."/>
            <person name="Kohler A."/>
            <person name="Daghino S."/>
            <person name="Barry K.W."/>
            <person name="Cichocki N."/>
            <person name="Clum A."/>
            <person name="Dockter R.B."/>
            <person name="Hainaut M."/>
            <person name="Kuo R.C."/>
            <person name="LaButti K."/>
            <person name="Lindahl B.D."/>
            <person name="Lindquist E.A."/>
            <person name="Lipzen A."/>
            <person name="Khouja H.R."/>
            <person name="Magnuson J."/>
            <person name="Murat C."/>
            <person name="Ohm R.A."/>
            <person name="Singer S.W."/>
            <person name="Spatafora J.W."/>
            <person name="Wang M."/>
            <person name="Veneault-Fourrey C."/>
            <person name="Henrissat B."/>
            <person name="Grigoriev I.V."/>
            <person name="Martin F.M."/>
            <person name="Perotto S."/>
        </authorList>
    </citation>
    <scope>NUCLEOTIDE SEQUENCE [LARGE SCALE GENOMIC DNA]</scope>
    <source>
        <strain evidence="1 2">ATCC 22711</strain>
    </source>
</reference>
<sequence>MTDGKYYAVWKFGRTSHYTCGIASGIQSNYQDQNGMVSDEWMVKDNNVRRRYDSSFSKPGDSGAFVWDCDGYVSGMLWGGKNQTFVSYVTPIEVVLEDIKRVCKAKEVRLVVRPEEETNVVFGPLKQSRRGLDLESNESGFSLFDDDIDELFAELKTGL</sequence>
<accession>A0A2T3AXE6</accession>
<dbReference type="InterPro" id="IPR009003">
    <property type="entry name" value="Peptidase_S1_PA"/>
</dbReference>
<dbReference type="SUPFAM" id="SSF50494">
    <property type="entry name" value="Trypsin-like serine proteases"/>
    <property type="match status" value="1"/>
</dbReference>
<evidence type="ECO:0008006" key="3">
    <source>
        <dbReference type="Google" id="ProtNLM"/>
    </source>
</evidence>
<evidence type="ECO:0000313" key="2">
    <source>
        <dbReference type="Proteomes" id="UP000241818"/>
    </source>
</evidence>
<protein>
    <recommendedName>
        <fullName evidence="3">Peptidase S1 domain-containing protein</fullName>
    </recommendedName>
</protein>
<organism evidence="1 2">
    <name type="scientific">Amorphotheca resinae ATCC 22711</name>
    <dbReference type="NCBI Taxonomy" id="857342"/>
    <lineage>
        <taxon>Eukaryota</taxon>
        <taxon>Fungi</taxon>
        <taxon>Dikarya</taxon>
        <taxon>Ascomycota</taxon>
        <taxon>Pezizomycotina</taxon>
        <taxon>Leotiomycetes</taxon>
        <taxon>Helotiales</taxon>
        <taxon>Amorphothecaceae</taxon>
        <taxon>Amorphotheca</taxon>
    </lineage>
</organism>
<dbReference type="RefSeq" id="XP_024719333.1">
    <property type="nucleotide sequence ID" value="XM_024866922.1"/>
</dbReference>
<keyword evidence="2" id="KW-1185">Reference proteome</keyword>
<dbReference type="AlphaFoldDB" id="A0A2T3AXE6"/>
<gene>
    <name evidence="1" type="ORF">M430DRAFT_36386</name>
</gene>